<proteinExistence type="predicted"/>
<dbReference type="EMBL" id="BAFN01000001">
    <property type="protein sequence ID" value="GAN32333.1"/>
    <property type="molecule type" value="Genomic_DNA"/>
</dbReference>
<gene>
    <name evidence="1" type="ORF">BROSI_A0845</name>
</gene>
<dbReference type="Proteomes" id="UP000032309">
    <property type="component" value="Unassembled WGS sequence"/>
</dbReference>
<comment type="caution">
    <text evidence="1">The sequence shown here is derived from an EMBL/GenBank/DDBJ whole genome shotgun (WGS) entry which is preliminary data.</text>
</comment>
<dbReference type="RefSeq" id="WP_052562467.1">
    <property type="nucleotide sequence ID" value="NZ_BAFN01000001.1"/>
</dbReference>
<evidence type="ECO:0000313" key="1">
    <source>
        <dbReference type="EMBL" id="GAN32333.1"/>
    </source>
</evidence>
<evidence type="ECO:0000313" key="2">
    <source>
        <dbReference type="Proteomes" id="UP000032309"/>
    </source>
</evidence>
<organism evidence="1 2">
    <name type="scientific">Candidatus Brocadia sinica JPN1</name>
    <dbReference type="NCBI Taxonomy" id="1197129"/>
    <lineage>
        <taxon>Bacteria</taxon>
        <taxon>Pseudomonadati</taxon>
        <taxon>Planctomycetota</taxon>
        <taxon>Candidatus Brocadiia</taxon>
        <taxon>Candidatus Brocadiales</taxon>
        <taxon>Candidatus Brocadiaceae</taxon>
        <taxon>Candidatus Brocadia</taxon>
    </lineage>
</organism>
<name>A0ABQ0JUE3_9BACT</name>
<keyword evidence="2" id="KW-1185">Reference proteome</keyword>
<reference evidence="2" key="1">
    <citation type="journal article" date="2015" name="Genome Announc.">
        <title>Draft Genome Sequence of an Anaerobic Ammonium-Oxidizing Bacterium, "Candidatus Brocadia sinica".</title>
        <authorList>
            <person name="Oshiki M."/>
            <person name="Shinyako-Hata K."/>
            <person name="Satoh H."/>
            <person name="Okabe S."/>
        </authorList>
    </citation>
    <scope>NUCLEOTIDE SEQUENCE [LARGE SCALE GENOMIC DNA]</scope>
    <source>
        <strain evidence="2">JPN1</strain>
    </source>
</reference>
<protein>
    <submittedName>
        <fullName evidence="1">Ferredoxin</fullName>
    </submittedName>
</protein>
<accession>A0ABQ0JUE3</accession>
<sequence>MGYVDIYERFLKNVMIDNKYHIKLKDNTELIGVPTASSVCRDPSSATFILTKDNGEVLSIPFKSVRHAKQI</sequence>